<evidence type="ECO:0000313" key="2">
    <source>
        <dbReference type="EMBL" id="PQM42433.1"/>
    </source>
</evidence>
<feature type="compositionally biased region" description="Polar residues" evidence="1">
    <location>
        <begin position="62"/>
        <end position="76"/>
    </location>
</feature>
<keyword evidence="3" id="KW-1185">Reference proteome</keyword>
<sequence length="101" mass="11325">MVQKLRWIFSLIDWGISATNARELSTARMNAGLKHPYKALLPTVTEPALQLCENFPSKNRETSSQVNGGEQLQSIQGPDRKGMERVPTSGIEMMWVLLPNN</sequence>
<gene>
    <name evidence="2" type="ORF">Pyn_31638</name>
</gene>
<proteinExistence type="predicted"/>
<dbReference type="Proteomes" id="UP000250321">
    <property type="component" value="Unassembled WGS sequence"/>
</dbReference>
<comment type="caution">
    <text evidence="2">The sequence shown here is derived from an EMBL/GenBank/DDBJ whole genome shotgun (WGS) entry which is preliminary data.</text>
</comment>
<evidence type="ECO:0000313" key="3">
    <source>
        <dbReference type="Proteomes" id="UP000250321"/>
    </source>
</evidence>
<name>A0A314UYC0_PRUYE</name>
<evidence type="ECO:0000256" key="1">
    <source>
        <dbReference type="SAM" id="MobiDB-lite"/>
    </source>
</evidence>
<feature type="region of interest" description="Disordered" evidence="1">
    <location>
        <begin position="57"/>
        <end position="85"/>
    </location>
</feature>
<reference evidence="2 3" key="1">
    <citation type="submission" date="2018-02" db="EMBL/GenBank/DDBJ databases">
        <title>Draft genome of wild Prunus yedoensis var. nudiflora.</title>
        <authorList>
            <person name="Baek S."/>
            <person name="Kim J.-H."/>
            <person name="Choi K."/>
            <person name="Kim G.-B."/>
            <person name="Cho A."/>
            <person name="Jang H."/>
            <person name="Shin C.-H."/>
            <person name="Yu H.-J."/>
            <person name="Mun J.-H."/>
        </authorList>
    </citation>
    <scope>NUCLEOTIDE SEQUENCE [LARGE SCALE GENOMIC DNA]</scope>
    <source>
        <strain evidence="3">cv. Jeju island</strain>
        <tissue evidence="2">Leaf</tissue>
    </source>
</reference>
<dbReference type="AlphaFoldDB" id="A0A314UYC0"/>
<organism evidence="2 3">
    <name type="scientific">Prunus yedoensis var. nudiflora</name>
    <dbReference type="NCBI Taxonomy" id="2094558"/>
    <lineage>
        <taxon>Eukaryota</taxon>
        <taxon>Viridiplantae</taxon>
        <taxon>Streptophyta</taxon>
        <taxon>Embryophyta</taxon>
        <taxon>Tracheophyta</taxon>
        <taxon>Spermatophyta</taxon>
        <taxon>Magnoliopsida</taxon>
        <taxon>eudicotyledons</taxon>
        <taxon>Gunneridae</taxon>
        <taxon>Pentapetalae</taxon>
        <taxon>rosids</taxon>
        <taxon>fabids</taxon>
        <taxon>Rosales</taxon>
        <taxon>Rosaceae</taxon>
        <taxon>Amygdaloideae</taxon>
        <taxon>Amygdaleae</taxon>
        <taxon>Prunus</taxon>
    </lineage>
</organism>
<protein>
    <submittedName>
        <fullName evidence="2">Uncharacterized protein</fullName>
    </submittedName>
</protein>
<accession>A0A314UYC0</accession>
<dbReference type="EMBL" id="PJQY01002823">
    <property type="protein sequence ID" value="PQM42433.1"/>
    <property type="molecule type" value="Genomic_DNA"/>
</dbReference>